<organism evidence="2">
    <name type="scientific">Panulirus argus virus 1</name>
    <dbReference type="NCBI Taxonomy" id="380624"/>
    <lineage>
        <taxon>Viruses</taxon>
    </lineage>
</organism>
<sequence>MQHTSPDNNGDGSNNGSDRSGSDSDSDDAAAADTSSLSSSTSSFSSSSSLPFLSDDDDDDDDDGSDLAITFNDKAVVFDTDKNVYYEPREDDRGDRAGSWTGDRARFDEKVSRLAKAMDPIINDRKNAMFRQNVLEKNFTDLNRSVFASTVPGFNADDFFVSSNENETKTKAKAKNDDDDDAVFRPMADLSVYERVASRVTADEGAAEAFAEHLYRRLRVPRREESETAAIVRSVAALFQITQTDGRELGTPTTEEQRRSCARCIRHLWQTIRDNCAFASEFGFGRDGFGGGPAAAAAAAAADDDDDGAPPQLTSFWLSFVAVFCDPLGRVFDSALEMYMTNGERNEKEEEEETTTTTTTATTTTRPSSDRPSD</sequence>
<proteinExistence type="predicted"/>
<feature type="compositionally biased region" description="Low complexity" evidence="1">
    <location>
        <begin position="355"/>
        <end position="365"/>
    </location>
</feature>
<accession>A0A6G9HF09</accession>
<feature type="region of interest" description="Disordered" evidence="1">
    <location>
        <begin position="1"/>
        <end position="66"/>
    </location>
</feature>
<gene>
    <name evidence="2" type="primary">ORF41</name>
</gene>
<reference evidence="2" key="1">
    <citation type="journal article" date="2020" name="MBio">
        <title>A New Family of DNA Viruses Causing Disease in Crustaceans from Diverse Aquatic Biomes.</title>
        <authorList>
            <person name="Subramaniam K."/>
            <person name="Behringer D.C."/>
            <person name="Bojko J."/>
            <person name="Yutin N."/>
            <person name="Clark A.S."/>
            <person name="Bateman K.S."/>
            <person name="van Aerle R."/>
            <person name="Bass D."/>
            <person name="Kerr R.C."/>
            <person name="Koonin E.V."/>
            <person name="Stentiford G.D."/>
            <person name="Waltzek T.B."/>
        </authorList>
    </citation>
    <scope>NUCLEOTIDE SEQUENCE</scope>
</reference>
<name>A0A6G9HF09_9VIRU</name>
<feature type="compositionally biased region" description="Low complexity" evidence="1">
    <location>
        <begin position="1"/>
        <end position="19"/>
    </location>
</feature>
<protein>
    <submittedName>
        <fullName evidence="2">Uncharacterized protein</fullName>
    </submittedName>
</protein>
<evidence type="ECO:0000256" key="1">
    <source>
        <dbReference type="SAM" id="MobiDB-lite"/>
    </source>
</evidence>
<feature type="compositionally biased region" description="Low complexity" evidence="1">
    <location>
        <begin position="31"/>
        <end position="53"/>
    </location>
</feature>
<evidence type="ECO:0000313" key="2">
    <source>
        <dbReference type="EMBL" id="QIQ08657.1"/>
    </source>
</evidence>
<dbReference type="EMBL" id="MN604017">
    <property type="protein sequence ID" value="QIQ08657.1"/>
    <property type="molecule type" value="Genomic_DNA"/>
</dbReference>
<feature type="compositionally biased region" description="Acidic residues" evidence="1">
    <location>
        <begin position="54"/>
        <end position="65"/>
    </location>
</feature>
<feature type="region of interest" description="Disordered" evidence="1">
    <location>
        <begin position="342"/>
        <end position="374"/>
    </location>
</feature>